<organism evidence="3">
    <name type="scientific">Methanococcus maripaludis (strain DSM 14266 / JCM 13030 / NBRC 101832 / S2 / LL)</name>
    <dbReference type="NCBI Taxonomy" id="267377"/>
    <lineage>
        <taxon>Archaea</taxon>
        <taxon>Methanobacteriati</taxon>
        <taxon>Methanobacteriota</taxon>
        <taxon>Methanomada group</taxon>
        <taxon>Methanococci</taxon>
        <taxon>Methanococcales</taxon>
        <taxon>Methanococcaceae</taxon>
        <taxon>Methanococcus</taxon>
    </lineage>
</organism>
<keyword evidence="1" id="KW-0472">Membrane</keyword>
<dbReference type="KEGG" id="mmp:MMP0367"/>
<dbReference type="EnsemblBacteria" id="CAF29923">
    <property type="protein sequence ID" value="CAF29923"/>
    <property type="gene ID" value="MMP0367"/>
</dbReference>
<proteinExistence type="predicted"/>
<keyword evidence="1" id="KW-1133">Transmembrane helix</keyword>
<dbReference type="AlphaFoldDB" id="Q6M0A4"/>
<dbReference type="Pfam" id="PF26161">
    <property type="entry name" value="DUF8044"/>
    <property type="match status" value="1"/>
</dbReference>
<name>Q6M0A4_METMP</name>
<dbReference type="STRING" id="267377.MMP0367"/>
<accession>Q6M0A4</accession>
<dbReference type="HOGENOM" id="CLU_179010_0_0_2"/>
<evidence type="ECO:0000256" key="1">
    <source>
        <dbReference type="SAM" id="Phobius"/>
    </source>
</evidence>
<evidence type="ECO:0000313" key="2">
    <source>
        <dbReference type="EMBL" id="CAF29923.1"/>
    </source>
</evidence>
<feature type="transmembrane region" description="Helical" evidence="1">
    <location>
        <begin position="63"/>
        <end position="82"/>
    </location>
</feature>
<dbReference type="EMBL" id="BX950229">
    <property type="protein sequence ID" value="CAF29923.1"/>
    <property type="molecule type" value="Genomic_DNA"/>
</dbReference>
<gene>
    <name evidence="2" type="ordered locus">MMP0367</name>
</gene>
<feature type="transmembrane region" description="Helical" evidence="1">
    <location>
        <begin position="7"/>
        <end position="25"/>
    </location>
</feature>
<dbReference type="Proteomes" id="UP000000590">
    <property type="component" value="Chromosome"/>
</dbReference>
<dbReference type="eggNOG" id="arCOG05098">
    <property type="taxonomic scope" value="Archaea"/>
</dbReference>
<dbReference type="InterPro" id="IPR058357">
    <property type="entry name" value="DUF8044"/>
</dbReference>
<protein>
    <submittedName>
        <fullName evidence="2">Uncharacterized protein</fullName>
    </submittedName>
</protein>
<keyword evidence="1" id="KW-0812">Transmembrane</keyword>
<keyword evidence="3" id="KW-1185">Reference proteome</keyword>
<evidence type="ECO:0000313" key="3">
    <source>
        <dbReference type="Proteomes" id="UP000000590"/>
    </source>
</evidence>
<reference evidence="2 3" key="1">
    <citation type="journal article" date="2004" name="J. Bacteriol.">
        <title>Complete genome sequence of the genetically tractable hydrogenotrophic methanogen Methanococcus maripaludis.</title>
        <authorList>
            <person name="Hendrickson E.L."/>
            <person name="Kaul R."/>
            <person name="Zhou Y."/>
            <person name="Bovee D."/>
            <person name="Chapman P."/>
            <person name="Chung J."/>
            <person name="Conway de Macario E."/>
            <person name="Dodsworth J.A."/>
            <person name="Gillett W."/>
            <person name="Graham D.E."/>
            <person name="Hackett M."/>
            <person name="Haydock A.K."/>
            <person name="Kang A."/>
            <person name="Land M.L."/>
            <person name="Levy R."/>
            <person name="Lie T.J."/>
            <person name="Major T.A."/>
            <person name="Moore B.C."/>
            <person name="Porat I."/>
            <person name="Palmeiri A."/>
            <person name="Rouse G."/>
            <person name="Saenphimmachak C."/>
            <person name="Soll D."/>
            <person name="Van Dien S."/>
            <person name="Wang T."/>
            <person name="Whitman W.B."/>
            <person name="Xia Q."/>
            <person name="Zhang Y."/>
            <person name="Larimer F.W."/>
            <person name="Olson M.V."/>
            <person name="Leigh J.A."/>
        </authorList>
    </citation>
    <scope>NUCLEOTIDE SEQUENCE [LARGE SCALE GENOMIC DNA]</scope>
    <source>
        <strain evidence="3">S2 / LL</strain>
    </source>
</reference>
<sequence>MGYFMKKINLMIIAISIWAILTALLSSSIDLYITLLLIGTLIFFEIGDFFISKSDKDSLKIIIYILAGIFATVVLNKIYTIIK</sequence>